<evidence type="ECO:0000256" key="1">
    <source>
        <dbReference type="SAM" id="MobiDB-lite"/>
    </source>
</evidence>
<feature type="compositionally biased region" description="Low complexity" evidence="1">
    <location>
        <begin position="116"/>
        <end position="142"/>
    </location>
</feature>
<feature type="region of interest" description="Disordered" evidence="1">
    <location>
        <begin position="110"/>
        <end position="142"/>
    </location>
</feature>
<gene>
    <name evidence="2" type="ORF">BST47_21405</name>
</gene>
<evidence type="ECO:0000313" key="2">
    <source>
        <dbReference type="EMBL" id="ORB62899.1"/>
    </source>
</evidence>
<evidence type="ECO:0000313" key="3">
    <source>
        <dbReference type="Proteomes" id="UP000192411"/>
    </source>
</evidence>
<keyword evidence="3" id="KW-1185">Reference proteome</keyword>
<dbReference type="EMBL" id="MVIM01000013">
    <property type="protein sequence ID" value="ORB62899.1"/>
    <property type="molecule type" value="Genomic_DNA"/>
</dbReference>
<dbReference type="STRING" id="75922.BST47_21405"/>
<feature type="compositionally biased region" description="Acidic residues" evidence="1">
    <location>
        <begin position="195"/>
        <end position="207"/>
    </location>
</feature>
<dbReference type="Proteomes" id="UP000192411">
    <property type="component" value="Unassembled WGS sequence"/>
</dbReference>
<dbReference type="AlphaFoldDB" id="A0A1X0JJ43"/>
<protein>
    <submittedName>
        <fullName evidence="2">Uncharacterized protein</fullName>
    </submittedName>
</protein>
<feature type="region of interest" description="Disordered" evidence="1">
    <location>
        <begin position="187"/>
        <end position="269"/>
    </location>
</feature>
<reference evidence="2 3" key="1">
    <citation type="submission" date="2017-02" db="EMBL/GenBank/DDBJ databases">
        <title>The new phylogeny of genus Mycobacterium.</title>
        <authorList>
            <person name="Tortoli E."/>
            <person name="Trovato A."/>
            <person name="Cirillo D.M."/>
        </authorList>
    </citation>
    <scope>NUCLEOTIDE SEQUENCE [LARGE SCALE GENOMIC DNA]</scope>
    <source>
        <strain evidence="2 3">DSM 44338</strain>
    </source>
</reference>
<organism evidence="2 3">
    <name type="scientific">Mycolicibacterium tusciae</name>
    <dbReference type="NCBI Taxonomy" id="75922"/>
    <lineage>
        <taxon>Bacteria</taxon>
        <taxon>Bacillati</taxon>
        <taxon>Actinomycetota</taxon>
        <taxon>Actinomycetes</taxon>
        <taxon>Mycobacteriales</taxon>
        <taxon>Mycobacteriaceae</taxon>
        <taxon>Mycolicibacterium</taxon>
    </lineage>
</organism>
<feature type="compositionally biased region" description="Basic and acidic residues" evidence="1">
    <location>
        <begin position="209"/>
        <end position="222"/>
    </location>
</feature>
<accession>A0A1X0JJ43</accession>
<name>A0A1X0JJ43_9MYCO</name>
<sequence>MPWGVSVTEDLRVDTALVRQSGGKLETIAGLLPEPPASFSPAGADALSTAIAGRVSEVVDPVLAQMPIAKDELTRYAQNVMEAADSYDAADRRIAEEILKQLGILDEAAGGGSAAPGGASAAPPSAGSGTAGAPAAGAAQSDQMGQLMQMPMQLAQQAAQIPMQLAGMAAAIPQAMMQGVQTAVQQATQMAQSGEGDEMVPEDETVTPEEAREERAEDRVEAEPEATPGNSAGERVPDAGPQVPSAPEAPPAPKPAPTRPAESGPESAL</sequence>
<feature type="compositionally biased region" description="Pro residues" evidence="1">
    <location>
        <begin position="247"/>
        <end position="258"/>
    </location>
</feature>
<comment type="caution">
    <text evidence="2">The sequence shown here is derived from an EMBL/GenBank/DDBJ whole genome shotgun (WGS) entry which is preliminary data.</text>
</comment>
<proteinExistence type="predicted"/>